<keyword evidence="1" id="KW-0812">Transmembrane</keyword>
<accession>A0A7W8GF85</accession>
<dbReference type="RefSeq" id="WP_184028520.1">
    <property type="nucleotide sequence ID" value="NZ_JACHFN010000006.1"/>
</dbReference>
<evidence type="ECO:0008006" key="4">
    <source>
        <dbReference type="Google" id="ProtNLM"/>
    </source>
</evidence>
<dbReference type="EMBL" id="JACHFN010000006">
    <property type="protein sequence ID" value="MBB5234549.1"/>
    <property type="molecule type" value="Genomic_DNA"/>
</dbReference>
<feature type="transmembrane region" description="Helical" evidence="1">
    <location>
        <begin position="12"/>
        <end position="33"/>
    </location>
</feature>
<organism evidence="2 3">
    <name type="scientific">Deinococcus budaensis</name>
    <dbReference type="NCBI Taxonomy" id="1665626"/>
    <lineage>
        <taxon>Bacteria</taxon>
        <taxon>Thermotogati</taxon>
        <taxon>Deinococcota</taxon>
        <taxon>Deinococci</taxon>
        <taxon>Deinococcales</taxon>
        <taxon>Deinococcaceae</taxon>
        <taxon>Deinococcus</taxon>
    </lineage>
</organism>
<dbReference type="AlphaFoldDB" id="A0A7W8GF85"/>
<protein>
    <recommendedName>
        <fullName evidence="4">Type 4 fimbrial biogenesis protein PilX N-terminal domain-containing protein</fullName>
    </recommendedName>
</protein>
<keyword evidence="1" id="KW-1133">Transmembrane helix</keyword>
<sequence length="680" mass="72062">MRKESHRTQGFALVAALSLAAILIIILTTYSVVTVNNSRTAASSASGSAGFYAAEAALNVRAERIRLTFKGFQVPGGTSPAEADACLAGNRGSGDLGCVTSQVAGRRVTSYVVQGSPTPLTIPPGEDFENLSAEETPFTVRGEALGASGNPEAITELTFRSRLVPLFQFAVFFDKDLEFTNTANLDLSGPVHTNGNLFLDAGTGATLQLRGQTTAAGTLYRGVKHENGCTGGNVRINRSSDSGDTHQLNCAGGGRRAVTPADLTATRGRLKKVEKVSLPGPELFAPEPGALYWDRADVRIVLKRTGATWAPQFVNASRLPLTLTGSGCAAATATSQTLRDNREAQYWEAPTNGRDRNGAADPTRATRRTLDLDMRALLTCIGSAANAAVLGLEGGLANRTDGGLVVYTTVDDGAGGIAREGANHYAVRLRGGALLRSNNAAHPRPLGLTVVSDQAVFLQGNYNAGADAAAGWIPAAVMADTVNVLSENWDKPTLCRARFGNSTFAMNRALLSNSAGSLLAQGEIWYAYSDAAKAETIPGTNDAKSQVPLFCRPAAATTVRAAILANTTTSGGAAGEGTLDLGPQSGGVHNMMRFHEDWGSNDGNQTYPHGAVTYSYSGSLVSLAQPRHAFGQFVLGENRYQPPRRDWAFEEAFRRAENLPPLTPRFVYLKQDNFTRKFER</sequence>
<evidence type="ECO:0000313" key="2">
    <source>
        <dbReference type="EMBL" id="MBB5234549.1"/>
    </source>
</evidence>
<comment type="caution">
    <text evidence="2">The sequence shown here is derived from an EMBL/GenBank/DDBJ whole genome shotgun (WGS) entry which is preliminary data.</text>
</comment>
<evidence type="ECO:0000256" key="1">
    <source>
        <dbReference type="SAM" id="Phobius"/>
    </source>
</evidence>
<keyword evidence="3" id="KW-1185">Reference proteome</keyword>
<keyword evidence="1" id="KW-0472">Membrane</keyword>
<evidence type="ECO:0000313" key="3">
    <source>
        <dbReference type="Proteomes" id="UP000525389"/>
    </source>
</evidence>
<proteinExistence type="predicted"/>
<gene>
    <name evidence="2" type="ORF">HNQ09_001987</name>
</gene>
<dbReference type="Proteomes" id="UP000525389">
    <property type="component" value="Unassembled WGS sequence"/>
</dbReference>
<name>A0A7W8GF85_9DEIO</name>
<reference evidence="2 3" key="1">
    <citation type="submission" date="2020-08" db="EMBL/GenBank/DDBJ databases">
        <title>Genomic Encyclopedia of Type Strains, Phase IV (KMG-IV): sequencing the most valuable type-strain genomes for metagenomic binning, comparative biology and taxonomic classification.</title>
        <authorList>
            <person name="Goeker M."/>
        </authorList>
    </citation>
    <scope>NUCLEOTIDE SEQUENCE [LARGE SCALE GENOMIC DNA]</scope>
    <source>
        <strain evidence="2 3">DSM 101791</strain>
    </source>
</reference>